<dbReference type="GO" id="GO:0046872">
    <property type="term" value="F:metal ion binding"/>
    <property type="evidence" value="ECO:0007669"/>
    <property type="project" value="UniProtKB-KW"/>
</dbReference>
<keyword evidence="5" id="KW-0812">Transmembrane</keyword>
<dbReference type="PANTHER" id="PTHR47601">
    <property type="match status" value="1"/>
</dbReference>
<keyword evidence="8" id="KW-1185">Reference proteome</keyword>
<comment type="caution">
    <text evidence="7">The sequence shown here is derived from an EMBL/GenBank/DDBJ whole genome shotgun (WGS) entry which is preliminary data.</text>
</comment>
<evidence type="ECO:0000256" key="5">
    <source>
        <dbReference type="RuleBase" id="RU364112"/>
    </source>
</evidence>
<dbReference type="CDD" id="cd16378">
    <property type="entry name" value="CcmH_N"/>
    <property type="match status" value="1"/>
</dbReference>
<proteinExistence type="inferred from homology"/>
<evidence type="ECO:0000256" key="2">
    <source>
        <dbReference type="ARBA" id="ARBA00022617"/>
    </source>
</evidence>
<keyword evidence="3 5" id="KW-0479">Metal-binding</keyword>
<accession>A0ABD3GC75</accession>
<dbReference type="EMBL" id="JBJQOH010000008">
    <property type="protein sequence ID" value="KAL3675680.1"/>
    <property type="molecule type" value="Genomic_DNA"/>
</dbReference>
<evidence type="ECO:0000256" key="4">
    <source>
        <dbReference type="ARBA" id="ARBA00023004"/>
    </source>
</evidence>
<dbReference type="Pfam" id="PF03918">
    <property type="entry name" value="CcmH"/>
    <property type="match status" value="1"/>
</dbReference>
<reference evidence="7 8" key="1">
    <citation type="submission" date="2024-09" db="EMBL/GenBank/DDBJ databases">
        <title>Chromosome-scale assembly of Riccia sorocarpa.</title>
        <authorList>
            <person name="Paukszto L."/>
        </authorList>
    </citation>
    <scope>NUCLEOTIDE SEQUENCE [LARGE SCALE GENOMIC DNA]</scope>
    <source>
        <strain evidence="7">LP-2024</strain>
        <tissue evidence="7">Aerial parts of the thallus</tissue>
    </source>
</reference>
<dbReference type="InterPro" id="IPR005616">
    <property type="entry name" value="CcmH/CycL/Ccl2/NrfF_N"/>
</dbReference>
<keyword evidence="5" id="KW-0496">Mitochondrion</keyword>
<protein>
    <recommendedName>
        <fullName evidence="5">Cytochrome c-type biogenesis protein</fullName>
    </recommendedName>
</protein>
<feature type="domain" description="CcmH/CycL/Ccl2/NrfF N-terminal" evidence="6">
    <location>
        <begin position="15"/>
        <end position="148"/>
    </location>
</feature>
<gene>
    <name evidence="7" type="ORF">R1sor_025628</name>
</gene>
<evidence type="ECO:0000256" key="1">
    <source>
        <dbReference type="ARBA" id="ARBA00010342"/>
    </source>
</evidence>
<evidence type="ECO:0000313" key="7">
    <source>
        <dbReference type="EMBL" id="KAL3675680.1"/>
    </source>
</evidence>
<keyword evidence="2 5" id="KW-0349">Heme</keyword>
<evidence type="ECO:0000313" key="8">
    <source>
        <dbReference type="Proteomes" id="UP001633002"/>
    </source>
</evidence>
<keyword evidence="5" id="KW-0472">Membrane</keyword>
<dbReference type="Gene3D" id="1.10.8.640">
    <property type="entry name" value="Cytochrome C biogenesis protein"/>
    <property type="match status" value="1"/>
</dbReference>
<evidence type="ECO:0000259" key="6">
    <source>
        <dbReference type="Pfam" id="PF03918"/>
    </source>
</evidence>
<evidence type="ECO:0000256" key="3">
    <source>
        <dbReference type="ARBA" id="ARBA00022723"/>
    </source>
</evidence>
<name>A0ABD3GC75_9MARC</name>
<sequence>MEEQTRETDGSNRAQFEERVRSAQIEARARNISHNVRCLECGHQAIEESQADIAIKLRKVIRDELRKGKSDKEIYNKLTTEYGETILYNPKFDAQSAVLWLLPVLTVGAIAGFTIYRGRRQSADIRGLTRTLFQGIPLSVEEQRGLASLVEPPTAIHNVSGMKRIQGGFTRV</sequence>
<comment type="similarity">
    <text evidence="1 5">Belongs to the CcmH/CycL/Ccl2/NrfF family.</text>
</comment>
<keyword evidence="4 5" id="KW-0408">Iron</keyword>
<dbReference type="Proteomes" id="UP001633002">
    <property type="component" value="Unassembled WGS sequence"/>
</dbReference>
<comment type="subcellular location">
    <subcellularLocation>
        <location evidence="5">Mitochondrion inner membrane</location>
    </subcellularLocation>
</comment>
<dbReference type="GO" id="GO:0005743">
    <property type="term" value="C:mitochondrial inner membrane"/>
    <property type="evidence" value="ECO:0007669"/>
    <property type="project" value="UniProtKB-SubCell"/>
</dbReference>
<keyword evidence="5" id="KW-0999">Mitochondrion inner membrane</keyword>
<dbReference type="AlphaFoldDB" id="A0ABD3GC75"/>
<keyword evidence="5" id="KW-1133">Transmembrane helix</keyword>
<feature type="transmembrane region" description="Helical" evidence="5">
    <location>
        <begin position="97"/>
        <end position="116"/>
    </location>
</feature>
<dbReference type="InterPro" id="IPR038297">
    <property type="entry name" value="CcmH/CycL/NrfF/Ccl2_sf"/>
</dbReference>
<organism evidence="7 8">
    <name type="scientific">Riccia sorocarpa</name>
    <dbReference type="NCBI Taxonomy" id="122646"/>
    <lineage>
        <taxon>Eukaryota</taxon>
        <taxon>Viridiplantae</taxon>
        <taxon>Streptophyta</taxon>
        <taxon>Embryophyta</taxon>
        <taxon>Marchantiophyta</taxon>
        <taxon>Marchantiopsida</taxon>
        <taxon>Marchantiidae</taxon>
        <taxon>Marchantiales</taxon>
        <taxon>Ricciaceae</taxon>
        <taxon>Riccia</taxon>
    </lineage>
</organism>
<dbReference type="PANTHER" id="PTHR47601:SF1">
    <property type="entry name" value="CYTOCHROME C-TYPE BIOGENESIS CCMH-LIKE MITOCHONDRIAL PROTEIN"/>
    <property type="match status" value="1"/>
</dbReference>